<keyword evidence="7" id="KW-0770">Synapse</keyword>
<dbReference type="GO" id="GO:0014069">
    <property type="term" value="C:postsynaptic density"/>
    <property type="evidence" value="ECO:0007669"/>
    <property type="project" value="TreeGrafter"/>
</dbReference>
<dbReference type="PROSITE" id="PS50106">
    <property type="entry name" value="PDZ"/>
    <property type="match status" value="1"/>
</dbReference>
<evidence type="ECO:0000256" key="10">
    <source>
        <dbReference type="ARBA" id="ARBA00023212"/>
    </source>
</evidence>
<dbReference type="Proteomes" id="UP000887564">
    <property type="component" value="Unplaced"/>
</dbReference>
<dbReference type="InterPro" id="IPR001478">
    <property type="entry name" value="PDZ"/>
</dbReference>
<evidence type="ECO:0000256" key="6">
    <source>
        <dbReference type="ARBA" id="ARBA00022902"/>
    </source>
</evidence>
<evidence type="ECO:0000256" key="8">
    <source>
        <dbReference type="ARBA" id="ARBA00023054"/>
    </source>
</evidence>
<proteinExistence type="predicted"/>
<evidence type="ECO:0000256" key="12">
    <source>
        <dbReference type="SAM" id="Coils"/>
    </source>
</evidence>
<evidence type="ECO:0000256" key="7">
    <source>
        <dbReference type="ARBA" id="ARBA00023018"/>
    </source>
</evidence>
<dbReference type="AlphaFoldDB" id="A0A914S3C8"/>
<dbReference type="InterPro" id="IPR036034">
    <property type="entry name" value="PDZ_sf"/>
</dbReference>
<comment type="subcellular location">
    <subcellularLocation>
        <location evidence="1">Cytoplasm</location>
        <location evidence="1">Cytoskeleton</location>
    </subcellularLocation>
    <subcellularLocation>
        <location evidence="11">Synapse</location>
    </subcellularLocation>
</comment>
<keyword evidence="10" id="KW-0206">Cytoskeleton</keyword>
<dbReference type="GO" id="GO:0031175">
    <property type="term" value="P:neuron projection development"/>
    <property type="evidence" value="ECO:0007669"/>
    <property type="project" value="TreeGrafter"/>
</dbReference>
<keyword evidence="2" id="KW-0217">Developmental protein</keyword>
<dbReference type="GO" id="GO:0007015">
    <property type="term" value="P:actin filament organization"/>
    <property type="evidence" value="ECO:0007669"/>
    <property type="project" value="TreeGrafter"/>
</dbReference>
<dbReference type="GO" id="GO:0015629">
    <property type="term" value="C:actin cytoskeleton"/>
    <property type="evidence" value="ECO:0007669"/>
    <property type="project" value="TreeGrafter"/>
</dbReference>
<sequence length="345" mass="37814">MYIQFTILYAHDLVARNFSDLVSDLDRISQNRSPQLSSISGAYSKVNEARKCGVSNEGPTSASTPSATIAKPTKLYEPYWRDPSFYKRRYGVDGVAVIREDSDKRLSIVSADSIPETSVTLGECSTASGNADGQAVEMVEMLRGLSPDGEVSGRKVSFSTAPIKVFTTHSVADYDRRNDDIDPVASCAEYELERRLDKMEIFDVDLEKGAEGLGVSIIGMGVGADSGLEKLGIFVKSITPGGAVYRNGRIRVCDQIVSVNGISLVGVSQIFAAETLRATSSKVTFTIGRESNLDESEVAQLIRQSLEADRAREMSEILETSKSHYAMLENKYEQANQLLRSYQER</sequence>
<evidence type="ECO:0000256" key="1">
    <source>
        <dbReference type="ARBA" id="ARBA00004245"/>
    </source>
</evidence>
<dbReference type="GO" id="GO:0019722">
    <property type="term" value="P:calcium-mediated signaling"/>
    <property type="evidence" value="ECO:0007669"/>
    <property type="project" value="TreeGrafter"/>
</dbReference>
<accession>A0A914S3C8</accession>
<feature type="domain" description="PDZ" evidence="13">
    <location>
        <begin position="203"/>
        <end position="291"/>
    </location>
</feature>
<keyword evidence="5" id="KW-0221">Differentiation</keyword>
<dbReference type="PANTHER" id="PTHR16154">
    <property type="entry name" value="NEURABIN"/>
    <property type="match status" value="1"/>
</dbReference>
<protein>
    <submittedName>
        <fullName evidence="15">PDZ domain-containing protein</fullName>
    </submittedName>
</protein>
<dbReference type="GO" id="GO:0030425">
    <property type="term" value="C:dendrite"/>
    <property type="evidence" value="ECO:0007669"/>
    <property type="project" value="TreeGrafter"/>
</dbReference>
<dbReference type="PANTHER" id="PTHR16154:SF6">
    <property type="entry name" value="SPINOPHILIN, ISOFORM J"/>
    <property type="match status" value="1"/>
</dbReference>
<dbReference type="FunFam" id="2.30.42.10:FF:000010">
    <property type="entry name" value="Neurabin-1 isoform 1"/>
    <property type="match status" value="1"/>
</dbReference>
<dbReference type="InterPro" id="IPR043446">
    <property type="entry name" value="Neurabin-like"/>
</dbReference>
<evidence type="ECO:0000259" key="13">
    <source>
        <dbReference type="PROSITE" id="PS50106"/>
    </source>
</evidence>
<dbReference type="GO" id="GO:0005737">
    <property type="term" value="C:cytoplasm"/>
    <property type="evidence" value="ECO:0007669"/>
    <property type="project" value="TreeGrafter"/>
</dbReference>
<evidence type="ECO:0000256" key="2">
    <source>
        <dbReference type="ARBA" id="ARBA00022473"/>
    </source>
</evidence>
<name>A0A914S3C8_PAREQ</name>
<evidence type="ECO:0000313" key="14">
    <source>
        <dbReference type="Proteomes" id="UP000887564"/>
    </source>
</evidence>
<evidence type="ECO:0000256" key="9">
    <source>
        <dbReference type="ARBA" id="ARBA00023203"/>
    </source>
</evidence>
<evidence type="ECO:0000256" key="5">
    <source>
        <dbReference type="ARBA" id="ARBA00022782"/>
    </source>
</evidence>
<keyword evidence="14" id="KW-1185">Reference proteome</keyword>
<evidence type="ECO:0000313" key="15">
    <source>
        <dbReference type="WBParaSite" id="PEQ_0001329501-mRNA-1"/>
    </source>
</evidence>
<evidence type="ECO:0000256" key="11">
    <source>
        <dbReference type="ARBA" id="ARBA00034103"/>
    </source>
</evidence>
<dbReference type="Pfam" id="PF00595">
    <property type="entry name" value="PDZ"/>
    <property type="match status" value="1"/>
</dbReference>
<dbReference type="InterPro" id="IPR040645">
    <property type="entry name" value="Neurabin-1/2_PDZ"/>
</dbReference>
<feature type="coiled-coil region" evidence="12">
    <location>
        <begin position="318"/>
        <end position="345"/>
    </location>
</feature>
<keyword evidence="6" id="KW-0524">Neurogenesis</keyword>
<dbReference type="Gene3D" id="2.30.42.10">
    <property type="match status" value="1"/>
</dbReference>
<keyword evidence="9" id="KW-0009">Actin-binding</keyword>
<keyword evidence="3" id="KW-0963">Cytoplasm</keyword>
<dbReference type="WBParaSite" id="PEQ_0001329501-mRNA-1">
    <property type="protein sequence ID" value="PEQ_0001329501-mRNA-1"/>
    <property type="gene ID" value="PEQ_0001329501"/>
</dbReference>
<evidence type="ECO:0000256" key="4">
    <source>
        <dbReference type="ARBA" id="ARBA00022553"/>
    </source>
</evidence>
<organism evidence="14 15">
    <name type="scientific">Parascaris equorum</name>
    <name type="common">Equine roundworm</name>
    <dbReference type="NCBI Taxonomy" id="6256"/>
    <lineage>
        <taxon>Eukaryota</taxon>
        <taxon>Metazoa</taxon>
        <taxon>Ecdysozoa</taxon>
        <taxon>Nematoda</taxon>
        <taxon>Chromadorea</taxon>
        <taxon>Rhabditida</taxon>
        <taxon>Spirurina</taxon>
        <taxon>Ascaridomorpha</taxon>
        <taxon>Ascaridoidea</taxon>
        <taxon>Ascarididae</taxon>
        <taxon>Parascaris</taxon>
    </lineage>
</organism>
<dbReference type="SMART" id="SM00228">
    <property type="entry name" value="PDZ"/>
    <property type="match status" value="1"/>
</dbReference>
<reference evidence="15" key="1">
    <citation type="submission" date="2022-11" db="UniProtKB">
        <authorList>
            <consortium name="WormBaseParasite"/>
        </authorList>
    </citation>
    <scope>IDENTIFICATION</scope>
</reference>
<keyword evidence="8 12" id="KW-0175">Coiled coil</keyword>
<evidence type="ECO:0000256" key="3">
    <source>
        <dbReference type="ARBA" id="ARBA00022490"/>
    </source>
</evidence>
<dbReference type="GO" id="GO:0051015">
    <property type="term" value="F:actin filament binding"/>
    <property type="evidence" value="ECO:0007669"/>
    <property type="project" value="TreeGrafter"/>
</dbReference>
<dbReference type="Pfam" id="PF17817">
    <property type="entry name" value="PDZ_5"/>
    <property type="match status" value="1"/>
</dbReference>
<keyword evidence="4" id="KW-0597">Phosphoprotein</keyword>
<dbReference type="SUPFAM" id="SSF50156">
    <property type="entry name" value="PDZ domain-like"/>
    <property type="match status" value="1"/>
</dbReference>